<evidence type="ECO:0000313" key="2">
    <source>
        <dbReference type="Proteomes" id="UP000233256"/>
    </source>
</evidence>
<reference evidence="1 2" key="1">
    <citation type="journal article" date="2017" name="ISME J.">
        <title>Potential for microbial H2 and metal transformations associated with novel bacteria and archaea in deep terrestrial subsurface sediments.</title>
        <authorList>
            <person name="Hernsdorf A.W."/>
            <person name="Amano Y."/>
            <person name="Miyakawa K."/>
            <person name="Ise K."/>
            <person name="Suzuki Y."/>
            <person name="Anantharaman K."/>
            <person name="Probst A."/>
            <person name="Burstein D."/>
            <person name="Thomas B.C."/>
            <person name="Banfield J.F."/>
        </authorList>
    </citation>
    <scope>NUCLEOTIDE SEQUENCE [LARGE SCALE GENOMIC DNA]</scope>
    <source>
        <strain evidence="1">HGW-Wallbacteria-1</strain>
    </source>
</reference>
<dbReference type="AlphaFoldDB" id="A0A2N1PKD2"/>
<protein>
    <submittedName>
        <fullName evidence="1">Uncharacterized protein</fullName>
    </submittedName>
</protein>
<gene>
    <name evidence="1" type="ORF">CVV64_17135</name>
</gene>
<name>A0A2N1PKD2_9BACT</name>
<accession>A0A2N1PKD2</accession>
<comment type="caution">
    <text evidence="1">The sequence shown here is derived from an EMBL/GenBank/DDBJ whole genome shotgun (WGS) entry which is preliminary data.</text>
</comment>
<sequence length="79" mass="9508">MLIFPQKLLMKIPQMRNALYFYVSDHDKNSLKIRKTPCIPVIVISINSSKEYIIKNDYLKGKLMKREKCQRKHAPFKYY</sequence>
<dbReference type="EMBL" id="PGXC01000034">
    <property type="protein sequence ID" value="PKK88808.1"/>
    <property type="molecule type" value="Genomic_DNA"/>
</dbReference>
<dbReference type="Proteomes" id="UP000233256">
    <property type="component" value="Unassembled WGS sequence"/>
</dbReference>
<proteinExistence type="predicted"/>
<organism evidence="1 2">
    <name type="scientific">Candidatus Wallbacteria bacterium HGW-Wallbacteria-1</name>
    <dbReference type="NCBI Taxonomy" id="2013854"/>
    <lineage>
        <taxon>Bacteria</taxon>
        <taxon>Candidatus Walliibacteriota</taxon>
    </lineage>
</organism>
<evidence type="ECO:0000313" key="1">
    <source>
        <dbReference type="EMBL" id="PKK88808.1"/>
    </source>
</evidence>